<dbReference type="Gramene" id="rna-AYBTSS11_LOCUS8851">
    <property type="protein sequence ID" value="CAJ1938903.1"/>
    <property type="gene ID" value="gene-AYBTSS11_LOCUS8851"/>
</dbReference>
<dbReference type="Proteomes" id="UP001189624">
    <property type="component" value="Chromosome 3"/>
</dbReference>
<feature type="non-terminal residue" evidence="1">
    <location>
        <position position="1"/>
    </location>
</feature>
<organism evidence="1 2">
    <name type="scientific">Sphenostylis stenocarpa</name>
    <dbReference type="NCBI Taxonomy" id="92480"/>
    <lineage>
        <taxon>Eukaryota</taxon>
        <taxon>Viridiplantae</taxon>
        <taxon>Streptophyta</taxon>
        <taxon>Embryophyta</taxon>
        <taxon>Tracheophyta</taxon>
        <taxon>Spermatophyta</taxon>
        <taxon>Magnoliopsida</taxon>
        <taxon>eudicotyledons</taxon>
        <taxon>Gunneridae</taxon>
        <taxon>Pentapetalae</taxon>
        <taxon>rosids</taxon>
        <taxon>fabids</taxon>
        <taxon>Fabales</taxon>
        <taxon>Fabaceae</taxon>
        <taxon>Papilionoideae</taxon>
        <taxon>50 kb inversion clade</taxon>
        <taxon>NPAAA clade</taxon>
        <taxon>indigoferoid/millettioid clade</taxon>
        <taxon>Phaseoleae</taxon>
        <taxon>Sphenostylis</taxon>
    </lineage>
</organism>
<proteinExistence type="predicted"/>
<name>A0AA86VCA4_9FABA</name>
<protein>
    <submittedName>
        <fullName evidence="1">Uncharacterized protein</fullName>
    </submittedName>
</protein>
<evidence type="ECO:0000313" key="1">
    <source>
        <dbReference type="EMBL" id="CAJ1938903.1"/>
    </source>
</evidence>
<gene>
    <name evidence="1" type="ORF">AYBTSS11_LOCUS8851</name>
</gene>
<dbReference type="EMBL" id="OY731400">
    <property type="protein sequence ID" value="CAJ1938903.1"/>
    <property type="molecule type" value="Genomic_DNA"/>
</dbReference>
<keyword evidence="2" id="KW-1185">Reference proteome</keyword>
<evidence type="ECO:0000313" key="2">
    <source>
        <dbReference type="Proteomes" id="UP001189624"/>
    </source>
</evidence>
<reference evidence="1" key="1">
    <citation type="submission" date="2023-10" db="EMBL/GenBank/DDBJ databases">
        <authorList>
            <person name="Domelevo Entfellner J.-B."/>
        </authorList>
    </citation>
    <scope>NUCLEOTIDE SEQUENCE</scope>
</reference>
<sequence length="85" mass="9344">EFFNLEALFEHVFTKSFGYSPKMEPPSRANHKDPTSTIINLAPAPLSHPVFGQTSLPQALAVPVDLRANHRALRKPPPIALTEAT</sequence>
<accession>A0AA86VCA4</accession>
<dbReference type="AlphaFoldDB" id="A0AA86VCA4"/>